<accession>A0A3D9C7V7</accession>
<dbReference type="Proteomes" id="UP000256686">
    <property type="component" value="Unassembled WGS sequence"/>
</dbReference>
<keyword evidence="2" id="KW-1185">Reference proteome</keyword>
<comment type="caution">
    <text evidence="1">The sequence shown here is derived from an EMBL/GenBank/DDBJ whole genome shotgun (WGS) entry which is preliminary data.</text>
</comment>
<dbReference type="PROSITE" id="PS51257">
    <property type="entry name" value="PROKAR_LIPOPROTEIN"/>
    <property type="match status" value="1"/>
</dbReference>
<proteinExistence type="predicted"/>
<dbReference type="AlphaFoldDB" id="A0A3D9C7V7"/>
<evidence type="ECO:0000313" key="1">
    <source>
        <dbReference type="EMBL" id="REC61788.1"/>
    </source>
</evidence>
<protein>
    <submittedName>
        <fullName evidence="1">Uncharacterized protein</fullName>
    </submittedName>
</protein>
<evidence type="ECO:0000313" key="2">
    <source>
        <dbReference type="Proteomes" id="UP000256686"/>
    </source>
</evidence>
<dbReference type="RefSeq" id="WP_115971326.1">
    <property type="nucleotide sequence ID" value="NZ_QNVT01000012.1"/>
</dbReference>
<gene>
    <name evidence="1" type="ORF">DRF65_13700</name>
</gene>
<name>A0A3D9C7V7_9FLAO</name>
<organism evidence="1 2">
    <name type="scientific">Chryseobacterium pennae</name>
    <dbReference type="NCBI Taxonomy" id="2258962"/>
    <lineage>
        <taxon>Bacteria</taxon>
        <taxon>Pseudomonadati</taxon>
        <taxon>Bacteroidota</taxon>
        <taxon>Flavobacteriia</taxon>
        <taxon>Flavobacteriales</taxon>
        <taxon>Weeksellaceae</taxon>
        <taxon>Chryseobacterium group</taxon>
        <taxon>Chryseobacterium</taxon>
    </lineage>
</organism>
<sequence>MKRTIIILMSAFLLSCEKQSLNENAVSEKPAIQESGLSVKNARLSFRSVSDVDKFFNDYKKSPAAAKAKLRSLGFDNQAEIHVKAKATVSTTSIETPSELISKEDLIEDPIMSEIVNQDMEVEVSDMVYKITPYGTLFTPTEKYDVLEKVVEDFSMDELTMYDEINSKVYENPTTIDGYFTLEGEQVFLYDTYEVVKTREEVSTSTSTPPPVNDIVKVAATSNINSPAIGSGEYSSLPVIKYGKHTFLGKIWSGIFGGANNEVYTANFSDKRRIKVSLYNKNYVVRKVLGLSVKTQKKNWIGWSGTAADEIRLGWDGISFTMEDKVTPANPWDALRKSIEPYRPSKFNYSPDWDPTVRPTPLTYEFDLLPNSVTLDLSRGFQQATKLLYDQARRYLYKNVPKNEVSTVAVWLNNELKTPVVIAGPNEISATNKEELKIELASFTDVVFSFSIGAGGKVNWTKTAINSAQATNNASKIVMQFASIYGVARFDSKWMGAVIEKSEN</sequence>
<dbReference type="EMBL" id="QNVT01000012">
    <property type="protein sequence ID" value="REC61788.1"/>
    <property type="molecule type" value="Genomic_DNA"/>
</dbReference>
<reference evidence="2" key="1">
    <citation type="submission" date="2018-06" db="EMBL/GenBank/DDBJ databases">
        <authorList>
            <person name="Lum Nde A."/>
            <person name="Hugo C."/>
        </authorList>
    </citation>
    <scope>NUCLEOTIDE SEQUENCE [LARGE SCALE GENOMIC DNA]</scope>
    <source>
        <strain evidence="2">1_F178</strain>
    </source>
</reference>